<proteinExistence type="predicted"/>
<evidence type="ECO:0000313" key="4">
    <source>
        <dbReference type="WBParaSite" id="ALUE_0001832101-mRNA-1"/>
    </source>
</evidence>
<feature type="region of interest" description="Disordered" evidence="1">
    <location>
        <begin position="136"/>
        <end position="221"/>
    </location>
</feature>
<protein>
    <submittedName>
        <fullName evidence="4">Uncharacterized protein</fullName>
    </submittedName>
</protein>
<organism evidence="3 4">
    <name type="scientific">Ascaris lumbricoides</name>
    <name type="common">Giant roundworm</name>
    <dbReference type="NCBI Taxonomy" id="6252"/>
    <lineage>
        <taxon>Eukaryota</taxon>
        <taxon>Metazoa</taxon>
        <taxon>Ecdysozoa</taxon>
        <taxon>Nematoda</taxon>
        <taxon>Chromadorea</taxon>
        <taxon>Rhabditida</taxon>
        <taxon>Spirurina</taxon>
        <taxon>Ascaridomorpha</taxon>
        <taxon>Ascaridoidea</taxon>
        <taxon>Ascarididae</taxon>
        <taxon>Ascaris</taxon>
    </lineage>
</organism>
<evidence type="ECO:0000256" key="1">
    <source>
        <dbReference type="SAM" id="MobiDB-lite"/>
    </source>
</evidence>
<dbReference type="WBParaSite" id="ALUE_0001832101-mRNA-1">
    <property type="protein sequence ID" value="ALUE_0001832101-mRNA-1"/>
    <property type="gene ID" value="ALUE_0001832101"/>
</dbReference>
<dbReference type="AlphaFoldDB" id="A0A0M3IIF5"/>
<feature type="region of interest" description="Disordered" evidence="1">
    <location>
        <begin position="345"/>
        <end position="377"/>
    </location>
</feature>
<sequence length="393" mass="44403">MFATLRDSKHKICWHYIECALPVLVSAIIFAEYVVLVAACLMSITVIAFCAYWRFMRAAHPTSLPSLCPQLVCALHKKYIACLKQRSCCSRGHHYANSMRRAGNALNSSHFINKRGKLDANSIVVLIDSRDNERLVRRPTFARPTKPPPPPPTNRERDNERLVRRPTFARPTKPPPPPPTNRERHAHVNTNKETQASNITTVDTTKVKKPPPLPSKSPNLSSLIANATPQLDIYEIPNSVRMRTSQLASQSSCSSIRHTQISANFDSISRKFDDFDEESDMEYNNEITNDENMMIEYTPIQKKRDRPLRNTNEETEQCTNAGHLGAGAIRLLSVCAREVARVKREESFSSNDSGEQRQCVSDDTGSTGLSEEDEKSISVSNMVKQFNQRSWFV</sequence>
<keyword evidence="2" id="KW-0472">Membrane</keyword>
<feature type="transmembrane region" description="Helical" evidence="2">
    <location>
        <begin position="36"/>
        <end position="55"/>
    </location>
</feature>
<feature type="compositionally biased region" description="Polar residues" evidence="1">
    <location>
        <begin position="348"/>
        <end position="369"/>
    </location>
</feature>
<keyword evidence="2" id="KW-0812">Transmembrane</keyword>
<keyword evidence="2" id="KW-1133">Transmembrane helix</keyword>
<evidence type="ECO:0000256" key="2">
    <source>
        <dbReference type="SAM" id="Phobius"/>
    </source>
</evidence>
<accession>A0A0M3IIF5</accession>
<reference evidence="4" key="1">
    <citation type="submission" date="2017-02" db="UniProtKB">
        <authorList>
            <consortium name="WormBaseParasite"/>
        </authorList>
    </citation>
    <scope>IDENTIFICATION</scope>
</reference>
<dbReference type="Proteomes" id="UP000036681">
    <property type="component" value="Unplaced"/>
</dbReference>
<feature type="compositionally biased region" description="Basic and acidic residues" evidence="1">
    <location>
        <begin position="154"/>
        <end position="163"/>
    </location>
</feature>
<keyword evidence="3" id="KW-1185">Reference proteome</keyword>
<feature type="compositionally biased region" description="Polar residues" evidence="1">
    <location>
        <begin position="188"/>
        <end position="204"/>
    </location>
</feature>
<evidence type="ECO:0000313" key="3">
    <source>
        <dbReference type="Proteomes" id="UP000036681"/>
    </source>
</evidence>
<name>A0A0M3IIF5_ASCLU</name>